<proteinExistence type="predicted"/>
<comment type="caution">
    <text evidence="1">The sequence shown here is derived from an EMBL/GenBank/DDBJ whole genome shotgun (WGS) entry which is preliminary data.</text>
</comment>
<gene>
    <name evidence="1" type="ORF">SDC9_120549</name>
</gene>
<evidence type="ECO:0000313" key="1">
    <source>
        <dbReference type="EMBL" id="MPM73567.1"/>
    </source>
</evidence>
<accession>A0A645C860</accession>
<sequence length="59" mass="6489">MPDTVKEKLEIRPVDTVDDLLQEVFGPVIHLTEGEHYQMVGMLPVPVRSGSASESVLQA</sequence>
<reference evidence="1" key="1">
    <citation type="submission" date="2019-08" db="EMBL/GenBank/DDBJ databases">
        <authorList>
            <person name="Kucharzyk K."/>
            <person name="Murdoch R.W."/>
            <person name="Higgins S."/>
            <person name="Loffler F."/>
        </authorList>
    </citation>
    <scope>NUCLEOTIDE SEQUENCE</scope>
</reference>
<name>A0A645C860_9ZZZZ</name>
<organism evidence="1">
    <name type="scientific">bioreactor metagenome</name>
    <dbReference type="NCBI Taxonomy" id="1076179"/>
    <lineage>
        <taxon>unclassified sequences</taxon>
        <taxon>metagenomes</taxon>
        <taxon>ecological metagenomes</taxon>
    </lineage>
</organism>
<protein>
    <submittedName>
        <fullName evidence="1">Uncharacterized protein</fullName>
    </submittedName>
</protein>
<dbReference type="EMBL" id="VSSQ01025443">
    <property type="protein sequence ID" value="MPM73567.1"/>
    <property type="molecule type" value="Genomic_DNA"/>
</dbReference>
<dbReference type="AlphaFoldDB" id="A0A645C860"/>